<name>B4FIL6_MAIZE</name>
<feature type="region of interest" description="Disordered" evidence="1">
    <location>
        <begin position="27"/>
        <end position="64"/>
    </location>
</feature>
<dbReference type="GeneID" id="100216559"/>
<evidence type="ECO:0000313" key="2">
    <source>
        <dbReference type="EMBL" id="ACF81959.1"/>
    </source>
</evidence>
<evidence type="ECO:0000256" key="1">
    <source>
        <dbReference type="SAM" id="MobiDB-lite"/>
    </source>
</evidence>
<dbReference type="KEGG" id="zma:100216559"/>
<dbReference type="EMBL" id="BT036954">
    <property type="protein sequence ID" value="ACF81959.1"/>
    <property type="molecule type" value="mRNA"/>
</dbReference>
<dbReference type="HOGENOM" id="CLU_2162070_0_0_1"/>
<dbReference type="RefSeq" id="NP_001136451.1">
    <property type="nucleotide sequence ID" value="NM_001142979.1"/>
</dbReference>
<feature type="compositionally biased region" description="Low complexity" evidence="1">
    <location>
        <begin position="28"/>
        <end position="50"/>
    </location>
</feature>
<organism evidence="2">
    <name type="scientific">Zea mays</name>
    <name type="common">Maize</name>
    <dbReference type="NCBI Taxonomy" id="4577"/>
    <lineage>
        <taxon>Eukaryota</taxon>
        <taxon>Viridiplantae</taxon>
        <taxon>Streptophyta</taxon>
        <taxon>Embryophyta</taxon>
        <taxon>Tracheophyta</taxon>
        <taxon>Spermatophyta</taxon>
        <taxon>Magnoliopsida</taxon>
        <taxon>Liliopsida</taxon>
        <taxon>Poales</taxon>
        <taxon>Poaceae</taxon>
        <taxon>PACMAD clade</taxon>
        <taxon>Panicoideae</taxon>
        <taxon>Andropogonodae</taxon>
        <taxon>Andropogoneae</taxon>
        <taxon>Tripsacinae</taxon>
        <taxon>Zea</taxon>
    </lineage>
</organism>
<dbReference type="AlphaFoldDB" id="B4FIL6"/>
<sequence length="111" mass="11901">MSVCLSPLSPPLVPLPCWLQLENRTSVTSASGSPTSGHASSASPSTSTPPSTTPSPAHPPASFLGTWRTTMLTKTKAKTMGWELICVHGHGDLIAFWGRNKKKFHCCIRDK</sequence>
<reference evidence="2" key="1">
    <citation type="journal article" date="2009" name="PLoS Genet.">
        <title>Sequencing, mapping, and analysis of 27,455 maize full-length cDNAs.</title>
        <authorList>
            <person name="Soderlund C."/>
            <person name="Descour A."/>
            <person name="Kudrna D."/>
            <person name="Bomhoff M."/>
            <person name="Boyd L."/>
            <person name="Currie J."/>
            <person name="Angelova A."/>
            <person name="Collura K."/>
            <person name="Wissotski M."/>
            <person name="Ashley E."/>
            <person name="Morrow D."/>
            <person name="Fernandes J."/>
            <person name="Walbot V."/>
            <person name="Yu Y."/>
        </authorList>
    </citation>
    <scope>NUCLEOTIDE SEQUENCE</scope>
    <source>
        <strain evidence="2">B73</strain>
    </source>
</reference>
<proteinExistence type="evidence at transcript level"/>
<accession>B4FIL6</accession>
<protein>
    <submittedName>
        <fullName evidence="2">Uncharacterized protein</fullName>
    </submittedName>
</protein>